<keyword evidence="3 6" id="KW-0812">Transmembrane</keyword>
<evidence type="ECO:0000256" key="6">
    <source>
        <dbReference type="SAM" id="Phobius"/>
    </source>
</evidence>
<dbReference type="EMBL" id="CAMGYJ010000006">
    <property type="protein sequence ID" value="CAI0435099.1"/>
    <property type="molecule type" value="Genomic_DNA"/>
</dbReference>
<dbReference type="GO" id="GO:0016020">
    <property type="term" value="C:membrane"/>
    <property type="evidence" value="ECO:0007669"/>
    <property type="project" value="UniProtKB-SubCell"/>
</dbReference>
<dbReference type="AlphaFoldDB" id="A0AAV0LKI8"/>
<organism evidence="7 8">
    <name type="scientific">Linum tenue</name>
    <dbReference type="NCBI Taxonomy" id="586396"/>
    <lineage>
        <taxon>Eukaryota</taxon>
        <taxon>Viridiplantae</taxon>
        <taxon>Streptophyta</taxon>
        <taxon>Embryophyta</taxon>
        <taxon>Tracheophyta</taxon>
        <taxon>Spermatophyta</taxon>
        <taxon>Magnoliopsida</taxon>
        <taxon>eudicotyledons</taxon>
        <taxon>Gunneridae</taxon>
        <taxon>Pentapetalae</taxon>
        <taxon>rosids</taxon>
        <taxon>fabids</taxon>
        <taxon>Malpighiales</taxon>
        <taxon>Linaceae</taxon>
        <taxon>Linum</taxon>
    </lineage>
</organism>
<feature type="transmembrane region" description="Helical" evidence="6">
    <location>
        <begin position="53"/>
        <end position="75"/>
    </location>
</feature>
<keyword evidence="4 6" id="KW-1133">Transmembrane helix</keyword>
<evidence type="ECO:0008006" key="9">
    <source>
        <dbReference type="Google" id="ProtNLM"/>
    </source>
</evidence>
<sequence>MYRDLASYARHANPLSLVRPVQFQEVHNGNTLLLRELTRKKKSIRRRAKANRILRKVGGCGLVVLHMTLVVSMLVIALHSFVGIVAAPAIVGCSSSCLLAKKGKRRASLVIHGRLNVGLMERVCRQLDLAAKGTFILINDFDTMSRLATSLNNEAEHRKVLSAMCVRNNKNEELLRLVVRELCDHNACYLEQLEEREEHVYLCFHTINRSRRFVMQEMMIGEEEFGFEGKEEKVKDYDGDSKID</sequence>
<evidence type="ECO:0000256" key="1">
    <source>
        <dbReference type="ARBA" id="ARBA00004370"/>
    </source>
</evidence>
<evidence type="ECO:0000256" key="2">
    <source>
        <dbReference type="ARBA" id="ARBA00009074"/>
    </source>
</evidence>
<dbReference type="Proteomes" id="UP001154282">
    <property type="component" value="Unassembled WGS sequence"/>
</dbReference>
<proteinExistence type="inferred from homology"/>
<feature type="transmembrane region" description="Helical" evidence="6">
    <location>
        <begin position="81"/>
        <end position="100"/>
    </location>
</feature>
<dbReference type="Pfam" id="PF05055">
    <property type="entry name" value="DUF677"/>
    <property type="match status" value="1"/>
</dbReference>
<evidence type="ECO:0000256" key="3">
    <source>
        <dbReference type="ARBA" id="ARBA00022692"/>
    </source>
</evidence>
<gene>
    <name evidence="7" type="ORF">LITE_LOCUS24565</name>
</gene>
<dbReference type="InterPro" id="IPR007749">
    <property type="entry name" value="DUF677"/>
</dbReference>
<protein>
    <recommendedName>
        <fullName evidence="9">Transmembrane protein</fullName>
    </recommendedName>
</protein>
<dbReference type="PANTHER" id="PTHR31113">
    <property type="entry name" value="UPF0496 PROTEIN 3-RELATED"/>
    <property type="match status" value="1"/>
</dbReference>
<dbReference type="PANTHER" id="PTHR31113:SF20">
    <property type="entry name" value="UPF0496 PROTEIN 2-RELATED"/>
    <property type="match status" value="1"/>
</dbReference>
<name>A0AAV0LKI8_9ROSI</name>
<evidence type="ECO:0000256" key="4">
    <source>
        <dbReference type="ARBA" id="ARBA00022989"/>
    </source>
</evidence>
<comment type="caution">
    <text evidence="7">The sequence shown here is derived from an EMBL/GenBank/DDBJ whole genome shotgun (WGS) entry which is preliminary data.</text>
</comment>
<keyword evidence="5 6" id="KW-0472">Membrane</keyword>
<evidence type="ECO:0000313" key="8">
    <source>
        <dbReference type="Proteomes" id="UP001154282"/>
    </source>
</evidence>
<evidence type="ECO:0000256" key="5">
    <source>
        <dbReference type="ARBA" id="ARBA00023136"/>
    </source>
</evidence>
<keyword evidence="8" id="KW-1185">Reference proteome</keyword>
<comment type="subcellular location">
    <subcellularLocation>
        <location evidence="1">Membrane</location>
    </subcellularLocation>
</comment>
<comment type="similarity">
    <text evidence="2">Belongs to the UPF0496 family.</text>
</comment>
<reference evidence="7" key="1">
    <citation type="submission" date="2022-08" db="EMBL/GenBank/DDBJ databases">
        <authorList>
            <person name="Gutierrez-Valencia J."/>
        </authorList>
    </citation>
    <scope>NUCLEOTIDE SEQUENCE</scope>
</reference>
<evidence type="ECO:0000313" key="7">
    <source>
        <dbReference type="EMBL" id="CAI0435099.1"/>
    </source>
</evidence>
<accession>A0AAV0LKI8</accession>